<dbReference type="Proteomes" id="UP001457282">
    <property type="component" value="Unassembled WGS sequence"/>
</dbReference>
<dbReference type="AlphaFoldDB" id="A0AAW1X6H8"/>
<dbReference type="EMBL" id="JBEDUW010000004">
    <property type="protein sequence ID" value="KAK9931923.1"/>
    <property type="molecule type" value="Genomic_DNA"/>
</dbReference>
<reference evidence="1 2" key="1">
    <citation type="journal article" date="2023" name="G3 (Bethesda)">
        <title>A chromosome-length genome assembly and annotation of blackberry (Rubus argutus, cv. 'Hillquist').</title>
        <authorList>
            <person name="Bruna T."/>
            <person name="Aryal R."/>
            <person name="Dudchenko O."/>
            <person name="Sargent D.J."/>
            <person name="Mead D."/>
            <person name="Buti M."/>
            <person name="Cavallini A."/>
            <person name="Hytonen T."/>
            <person name="Andres J."/>
            <person name="Pham M."/>
            <person name="Weisz D."/>
            <person name="Mascagni F."/>
            <person name="Usai G."/>
            <person name="Natali L."/>
            <person name="Bassil N."/>
            <person name="Fernandez G.E."/>
            <person name="Lomsadze A."/>
            <person name="Armour M."/>
            <person name="Olukolu B."/>
            <person name="Poorten T."/>
            <person name="Britton C."/>
            <person name="Davik J."/>
            <person name="Ashrafi H."/>
            <person name="Aiden E.L."/>
            <person name="Borodovsky M."/>
            <person name="Worthington M."/>
        </authorList>
    </citation>
    <scope>NUCLEOTIDE SEQUENCE [LARGE SCALE GENOMIC DNA]</scope>
    <source>
        <strain evidence="1">PI 553951</strain>
    </source>
</reference>
<evidence type="ECO:0000313" key="1">
    <source>
        <dbReference type="EMBL" id="KAK9931923.1"/>
    </source>
</evidence>
<name>A0AAW1X6H8_RUBAR</name>
<evidence type="ECO:0000313" key="2">
    <source>
        <dbReference type="Proteomes" id="UP001457282"/>
    </source>
</evidence>
<protein>
    <submittedName>
        <fullName evidence="1">Uncharacterized protein</fullName>
    </submittedName>
</protein>
<comment type="caution">
    <text evidence="1">The sequence shown here is derived from an EMBL/GenBank/DDBJ whole genome shotgun (WGS) entry which is preliminary data.</text>
</comment>
<gene>
    <name evidence="1" type="ORF">M0R45_019177</name>
</gene>
<sequence length="90" mass="9160">MGFTAWVWVEHGFDGRIGGAAGLGGDARLGGNAVLELGSRAAGGIDGDLSVVAGLEDAVDGDNACCACRILGRVGLAERKIGFGLKMVRW</sequence>
<organism evidence="1 2">
    <name type="scientific">Rubus argutus</name>
    <name type="common">Southern blackberry</name>
    <dbReference type="NCBI Taxonomy" id="59490"/>
    <lineage>
        <taxon>Eukaryota</taxon>
        <taxon>Viridiplantae</taxon>
        <taxon>Streptophyta</taxon>
        <taxon>Embryophyta</taxon>
        <taxon>Tracheophyta</taxon>
        <taxon>Spermatophyta</taxon>
        <taxon>Magnoliopsida</taxon>
        <taxon>eudicotyledons</taxon>
        <taxon>Gunneridae</taxon>
        <taxon>Pentapetalae</taxon>
        <taxon>rosids</taxon>
        <taxon>fabids</taxon>
        <taxon>Rosales</taxon>
        <taxon>Rosaceae</taxon>
        <taxon>Rosoideae</taxon>
        <taxon>Rosoideae incertae sedis</taxon>
        <taxon>Rubus</taxon>
    </lineage>
</organism>
<keyword evidence="2" id="KW-1185">Reference proteome</keyword>
<proteinExistence type="predicted"/>
<accession>A0AAW1X6H8</accession>